<proteinExistence type="predicted"/>
<dbReference type="EMBL" id="BMIO01000005">
    <property type="protein sequence ID" value="GGD45673.1"/>
    <property type="molecule type" value="Genomic_DNA"/>
</dbReference>
<protein>
    <submittedName>
        <fullName evidence="1">Uncharacterized protein</fullName>
    </submittedName>
</protein>
<accession>A0A916YI47</accession>
<evidence type="ECO:0000313" key="2">
    <source>
        <dbReference type="Proteomes" id="UP000598997"/>
    </source>
</evidence>
<gene>
    <name evidence="1" type="ORF">GCM10010989_19840</name>
</gene>
<comment type="caution">
    <text evidence="1">The sequence shown here is derived from an EMBL/GenBank/DDBJ whole genome shotgun (WGS) entry which is preliminary data.</text>
</comment>
<keyword evidence="2" id="KW-1185">Reference proteome</keyword>
<evidence type="ECO:0000313" key="1">
    <source>
        <dbReference type="EMBL" id="GGD45673.1"/>
    </source>
</evidence>
<reference evidence="1 2" key="1">
    <citation type="journal article" date="2014" name="Int. J. Syst. Evol. Microbiol.">
        <title>Complete genome sequence of Corynebacterium casei LMG S-19264T (=DSM 44701T), isolated from a smear-ripened cheese.</title>
        <authorList>
            <consortium name="US DOE Joint Genome Institute (JGI-PGF)"/>
            <person name="Walter F."/>
            <person name="Albersmeier A."/>
            <person name="Kalinowski J."/>
            <person name="Ruckert C."/>
        </authorList>
    </citation>
    <scope>NUCLEOTIDE SEQUENCE [LARGE SCALE GENOMIC DNA]</scope>
    <source>
        <strain evidence="1 2">CGMCC 1.15358</strain>
    </source>
</reference>
<sequence>MGTNSIDEHGTLTDQELARAVQNQDGLPLRALDRYEAHGRAPHRFADRLGISRVVLLTAEIKPSRKPAA</sequence>
<dbReference type="Proteomes" id="UP000598997">
    <property type="component" value="Unassembled WGS sequence"/>
</dbReference>
<dbReference type="AlphaFoldDB" id="A0A916YI47"/>
<name>A0A916YI47_9SPHN</name>
<organism evidence="1 2">
    <name type="scientific">Croceicoccus pelagius</name>
    <dbReference type="NCBI Taxonomy" id="1703341"/>
    <lineage>
        <taxon>Bacteria</taxon>
        <taxon>Pseudomonadati</taxon>
        <taxon>Pseudomonadota</taxon>
        <taxon>Alphaproteobacteria</taxon>
        <taxon>Sphingomonadales</taxon>
        <taxon>Erythrobacteraceae</taxon>
        <taxon>Croceicoccus</taxon>
    </lineage>
</organism>